<proteinExistence type="predicted"/>
<reference evidence="3" key="1">
    <citation type="submission" date="2020-05" db="EMBL/GenBank/DDBJ databases">
        <title>WGS assembly of Panicum virgatum.</title>
        <authorList>
            <person name="Lovell J.T."/>
            <person name="Jenkins J."/>
            <person name="Shu S."/>
            <person name="Juenger T.E."/>
            <person name="Schmutz J."/>
        </authorList>
    </citation>
    <scope>NUCLEOTIDE SEQUENCE</scope>
    <source>
        <strain evidence="3">AP13</strain>
    </source>
</reference>
<dbReference type="Proteomes" id="UP000823388">
    <property type="component" value="Chromosome 9N"/>
</dbReference>
<name>A0A8T0MCS5_PANVG</name>
<feature type="non-terminal residue" evidence="3">
    <location>
        <position position="88"/>
    </location>
</feature>
<evidence type="ECO:0000313" key="3">
    <source>
        <dbReference type="EMBL" id="KAG2534585.1"/>
    </source>
</evidence>
<comment type="caution">
    <text evidence="3">The sequence shown here is derived from an EMBL/GenBank/DDBJ whole genome shotgun (WGS) entry which is preliminary data.</text>
</comment>
<gene>
    <name evidence="1" type="ORF">PVAP13_9NG070810</name>
    <name evidence="2" type="ORF">PVAP13_9NG070883</name>
    <name evidence="3" type="ORF">PVAP13_9NG070956</name>
</gene>
<keyword evidence="4" id="KW-1185">Reference proteome</keyword>
<organism evidence="3 4">
    <name type="scientific">Panicum virgatum</name>
    <name type="common">Blackwell switchgrass</name>
    <dbReference type="NCBI Taxonomy" id="38727"/>
    <lineage>
        <taxon>Eukaryota</taxon>
        <taxon>Viridiplantae</taxon>
        <taxon>Streptophyta</taxon>
        <taxon>Embryophyta</taxon>
        <taxon>Tracheophyta</taxon>
        <taxon>Spermatophyta</taxon>
        <taxon>Magnoliopsida</taxon>
        <taxon>Liliopsida</taxon>
        <taxon>Poales</taxon>
        <taxon>Poaceae</taxon>
        <taxon>PACMAD clade</taxon>
        <taxon>Panicoideae</taxon>
        <taxon>Panicodae</taxon>
        <taxon>Paniceae</taxon>
        <taxon>Panicinae</taxon>
        <taxon>Panicum</taxon>
        <taxon>Panicum sect. Hiantes</taxon>
    </lineage>
</organism>
<sequence>MDVLDTLAVRFHFGGQFVCHGQKKSYVGGREAMSYIDRDKVSLPEIVGHLRDHYSACLKMSQCIVEMGVAEIFVEDGGAEKQCEAESD</sequence>
<dbReference type="EMBL" id="CM029054">
    <property type="protein sequence ID" value="KAG2534584.1"/>
    <property type="molecule type" value="Genomic_DNA"/>
</dbReference>
<accession>A0A8T0MCS5</accession>
<dbReference type="EMBL" id="CM029054">
    <property type="protein sequence ID" value="KAG2534583.1"/>
    <property type="molecule type" value="Genomic_DNA"/>
</dbReference>
<protein>
    <submittedName>
        <fullName evidence="3">Uncharacterized protein</fullName>
    </submittedName>
</protein>
<evidence type="ECO:0000313" key="1">
    <source>
        <dbReference type="EMBL" id="KAG2534583.1"/>
    </source>
</evidence>
<dbReference type="EMBL" id="CM029054">
    <property type="protein sequence ID" value="KAG2534585.1"/>
    <property type="molecule type" value="Genomic_DNA"/>
</dbReference>
<evidence type="ECO:0000313" key="4">
    <source>
        <dbReference type="Proteomes" id="UP000823388"/>
    </source>
</evidence>
<dbReference type="AlphaFoldDB" id="A0A8T0MCS5"/>
<evidence type="ECO:0000313" key="2">
    <source>
        <dbReference type="EMBL" id="KAG2534584.1"/>
    </source>
</evidence>